<dbReference type="SUPFAM" id="SSF56752">
    <property type="entry name" value="D-aminoacid aminotransferase-like PLP-dependent enzymes"/>
    <property type="match status" value="1"/>
</dbReference>
<dbReference type="GO" id="GO:0005829">
    <property type="term" value="C:cytosol"/>
    <property type="evidence" value="ECO:0007669"/>
    <property type="project" value="TreeGrafter"/>
</dbReference>
<accession>A0A223MYN7</accession>
<dbReference type="InterPro" id="IPR036038">
    <property type="entry name" value="Aminotransferase-like"/>
</dbReference>
<dbReference type="InterPro" id="IPR017824">
    <property type="entry name" value="Aminodeoxychorismate_lyase_IV"/>
</dbReference>
<evidence type="ECO:0000256" key="8">
    <source>
        <dbReference type="ARBA" id="ARBA00035676"/>
    </source>
</evidence>
<keyword evidence="5" id="KW-0289">Folate biosynthesis</keyword>
<dbReference type="EMBL" id="CP022741">
    <property type="protein sequence ID" value="ASU22672.1"/>
    <property type="molecule type" value="Genomic_DNA"/>
</dbReference>
<keyword evidence="4 14" id="KW-0663">Pyridoxal phosphate</keyword>
<comment type="function">
    <text evidence="10">Involved in the biosynthesis of p-aminobenzoate (PABA), a precursor of tetrahydrofolate. Converts 4-amino-4-deoxychorismate into 4-aminobenzoate (PABA) and pyruvate.</text>
</comment>
<organism evidence="15 16">
    <name type="scientific">Vibrio qinghaiensis</name>
    <dbReference type="NCBI Taxonomy" id="2025808"/>
    <lineage>
        <taxon>Bacteria</taxon>
        <taxon>Pseudomonadati</taxon>
        <taxon>Pseudomonadota</taxon>
        <taxon>Gammaproteobacteria</taxon>
        <taxon>Vibrionales</taxon>
        <taxon>Vibrionaceae</taxon>
        <taxon>Vibrio</taxon>
    </lineage>
</organism>
<dbReference type="Gene3D" id="3.20.10.10">
    <property type="entry name" value="D-amino Acid Aminotransferase, subunit A, domain 2"/>
    <property type="match status" value="1"/>
</dbReference>
<evidence type="ECO:0000313" key="16">
    <source>
        <dbReference type="Proteomes" id="UP000215148"/>
    </source>
</evidence>
<reference evidence="15 16" key="1">
    <citation type="submission" date="2017-08" db="EMBL/GenBank/DDBJ databases">
        <title>The Vibrio qinghaiensis sp.-Q67 is a luminous bacteria isolated firstly from Qinghai lake, Qinghai province, China, which has been proved to be very sensitive to detect environmental and food pollutants. Therefore, complete genome analysis of V. qinghaiensis sp.-Q67 highlights the potential application of this strain on detection of hazards in the contaminated environments.</title>
        <authorList>
            <person name="Gong L."/>
        </authorList>
    </citation>
    <scope>NUCLEOTIDE SEQUENCE [LARGE SCALE GENOMIC DNA]</scope>
    <source>
        <strain evidence="15 16">Q67</strain>
    </source>
</reference>
<dbReference type="GO" id="GO:0030170">
    <property type="term" value="F:pyridoxal phosphate binding"/>
    <property type="evidence" value="ECO:0007669"/>
    <property type="project" value="InterPro"/>
</dbReference>
<comment type="catalytic activity">
    <reaction evidence="9">
        <text>4-amino-4-deoxychorismate = 4-aminobenzoate + pyruvate + H(+)</text>
        <dbReference type="Rhea" id="RHEA:16201"/>
        <dbReference type="ChEBI" id="CHEBI:15361"/>
        <dbReference type="ChEBI" id="CHEBI:15378"/>
        <dbReference type="ChEBI" id="CHEBI:17836"/>
        <dbReference type="ChEBI" id="CHEBI:58406"/>
        <dbReference type="EC" id="4.1.3.38"/>
    </reaction>
</comment>
<evidence type="ECO:0000256" key="6">
    <source>
        <dbReference type="ARBA" id="ARBA00023239"/>
    </source>
</evidence>
<dbReference type="FunFam" id="3.20.10.10:FF:000002">
    <property type="entry name" value="D-alanine aminotransferase"/>
    <property type="match status" value="1"/>
</dbReference>
<dbReference type="RefSeq" id="WP_094500321.1">
    <property type="nucleotide sequence ID" value="NZ_CAWNHI010000001.1"/>
</dbReference>
<evidence type="ECO:0000256" key="2">
    <source>
        <dbReference type="ARBA" id="ARBA00009320"/>
    </source>
</evidence>
<protein>
    <recommendedName>
        <fullName evidence="11 12">Aminodeoxychorismate lyase</fullName>
        <ecNumber evidence="8 12">4.1.3.38</ecNumber>
    </recommendedName>
</protein>
<dbReference type="NCBIfam" id="TIGR03461">
    <property type="entry name" value="pabC_Proteo"/>
    <property type="match status" value="1"/>
</dbReference>
<evidence type="ECO:0000256" key="5">
    <source>
        <dbReference type="ARBA" id="ARBA00022909"/>
    </source>
</evidence>
<dbReference type="EC" id="4.1.3.38" evidence="8 12"/>
<dbReference type="AlphaFoldDB" id="A0A223MYN7"/>
<evidence type="ECO:0000256" key="3">
    <source>
        <dbReference type="ARBA" id="ARBA00011738"/>
    </source>
</evidence>
<evidence type="ECO:0000256" key="1">
    <source>
        <dbReference type="ARBA" id="ARBA00001933"/>
    </source>
</evidence>
<dbReference type="InterPro" id="IPR001544">
    <property type="entry name" value="Aminotrans_IV"/>
</dbReference>
<proteinExistence type="inferred from homology"/>
<dbReference type="GO" id="GO:0008153">
    <property type="term" value="P:4-aminobenzoate biosynthetic process"/>
    <property type="evidence" value="ECO:0007669"/>
    <property type="project" value="UniProtKB-UniRule"/>
</dbReference>
<gene>
    <name evidence="15" type="ORF">CCZ37_08715</name>
</gene>
<dbReference type="Pfam" id="PF01063">
    <property type="entry name" value="Aminotran_4"/>
    <property type="match status" value="1"/>
</dbReference>
<evidence type="ECO:0000256" key="14">
    <source>
        <dbReference type="RuleBase" id="RU004516"/>
    </source>
</evidence>
<evidence type="ECO:0000256" key="9">
    <source>
        <dbReference type="ARBA" id="ARBA00049529"/>
    </source>
</evidence>
<dbReference type="PROSITE" id="PS00770">
    <property type="entry name" value="AA_TRANSFER_CLASS_4"/>
    <property type="match status" value="1"/>
</dbReference>
<comment type="cofactor">
    <cofactor evidence="1 14">
        <name>pyridoxal 5'-phosphate</name>
        <dbReference type="ChEBI" id="CHEBI:597326"/>
    </cofactor>
</comment>
<comment type="pathway">
    <text evidence="7">Cofactor biosynthesis; tetrahydrofolate biosynthesis; 4-aminobenzoate from chorismate: step 2/2.</text>
</comment>
<sequence length="265" mass="29247">MFWVNGQPSDSLSLTDRSFLYGDGCFTTILVCAGELQYWDMHVERMESCLRCLAIPIPDWRQVEHWLSTIVPSTAKSGVKIHISRGQGGRGYSPANVGDSQVTISTFEYPAHYGQWIADGIELGVCQQRMGLSPLLAGHKHNNRLEQVLLKSEMDEKGYADGIALDINEHVIETTVANIFWVSGDRLCTPSLDNAGVAGVIRRVLLAAATDLKVEVRAFSLEELLSADEVFITNSLLGVAPVTAIANTIFPIGKITRYFQERFNS</sequence>
<dbReference type="GO" id="GO:0008696">
    <property type="term" value="F:4-amino-4-deoxychorismate lyase activity"/>
    <property type="evidence" value="ECO:0007669"/>
    <property type="project" value="UniProtKB-UniRule"/>
</dbReference>
<dbReference type="Proteomes" id="UP000215148">
    <property type="component" value="Chromosome 1"/>
</dbReference>
<dbReference type="InterPro" id="IPR018300">
    <property type="entry name" value="Aminotrans_IV_CS"/>
</dbReference>
<dbReference type="GO" id="GO:0046656">
    <property type="term" value="P:folic acid biosynthetic process"/>
    <property type="evidence" value="ECO:0007669"/>
    <property type="project" value="UniProtKB-KW"/>
</dbReference>
<dbReference type="PANTHER" id="PTHR42743">
    <property type="entry name" value="AMINO-ACID AMINOTRANSFERASE"/>
    <property type="match status" value="1"/>
</dbReference>
<dbReference type="InterPro" id="IPR050571">
    <property type="entry name" value="Class-IV_PLP-Dep_Aminotrnsfr"/>
</dbReference>
<evidence type="ECO:0000256" key="12">
    <source>
        <dbReference type="NCBIfam" id="TIGR03461"/>
    </source>
</evidence>
<evidence type="ECO:0000256" key="4">
    <source>
        <dbReference type="ARBA" id="ARBA00022898"/>
    </source>
</evidence>
<dbReference type="KEGG" id="vqi:CCZ37_08715"/>
<dbReference type="PANTHER" id="PTHR42743:SF2">
    <property type="entry name" value="AMINODEOXYCHORISMATE LYASE"/>
    <property type="match status" value="1"/>
</dbReference>
<comment type="subunit">
    <text evidence="3">Homodimer.</text>
</comment>
<evidence type="ECO:0000256" key="11">
    <source>
        <dbReference type="ARBA" id="ARBA00069174"/>
    </source>
</evidence>
<dbReference type="InterPro" id="IPR043132">
    <property type="entry name" value="BCAT-like_C"/>
</dbReference>
<dbReference type="CDD" id="cd01559">
    <property type="entry name" value="ADCL_like"/>
    <property type="match status" value="1"/>
</dbReference>
<evidence type="ECO:0000256" key="7">
    <source>
        <dbReference type="ARBA" id="ARBA00035633"/>
    </source>
</evidence>
<evidence type="ECO:0000256" key="13">
    <source>
        <dbReference type="RuleBase" id="RU004106"/>
    </source>
</evidence>
<dbReference type="NCBIfam" id="NF004761">
    <property type="entry name" value="PRK06092.1"/>
    <property type="match status" value="1"/>
</dbReference>
<dbReference type="InterPro" id="IPR043131">
    <property type="entry name" value="BCAT-like_N"/>
</dbReference>
<keyword evidence="16" id="KW-1185">Reference proteome</keyword>
<evidence type="ECO:0000256" key="10">
    <source>
        <dbReference type="ARBA" id="ARBA00054027"/>
    </source>
</evidence>
<keyword evidence="6 15" id="KW-0456">Lyase</keyword>
<name>A0A223MYN7_9VIBR</name>
<comment type="similarity">
    <text evidence="2 13">Belongs to the class-IV pyridoxal-phosphate-dependent aminotransferase family.</text>
</comment>
<dbReference type="Gene3D" id="3.30.470.10">
    <property type="match status" value="1"/>
</dbReference>
<evidence type="ECO:0000313" key="15">
    <source>
        <dbReference type="EMBL" id="ASU22672.1"/>
    </source>
</evidence>